<protein>
    <submittedName>
        <fullName evidence="1">Uncharacterized protein</fullName>
    </submittedName>
</protein>
<evidence type="ECO:0000313" key="2">
    <source>
        <dbReference type="Proteomes" id="UP000683139"/>
    </source>
</evidence>
<keyword evidence="2" id="KW-1185">Reference proteome</keyword>
<dbReference type="Proteomes" id="UP000683139">
    <property type="component" value="Unassembled WGS sequence"/>
</dbReference>
<accession>A0A919YSV6</accession>
<dbReference type="AlphaFoldDB" id="A0A919YSV6"/>
<proteinExistence type="predicted"/>
<name>A0A919YSV6_9BACL</name>
<dbReference type="RefSeq" id="WP_213517462.1">
    <property type="nucleotide sequence ID" value="NZ_BOSE01000006.1"/>
</dbReference>
<comment type="caution">
    <text evidence="1">The sequence shown here is derived from an EMBL/GenBank/DDBJ whole genome shotgun (WGS) entry which is preliminary data.</text>
</comment>
<dbReference type="EMBL" id="BOSE01000006">
    <property type="protein sequence ID" value="GIP17791.1"/>
    <property type="molecule type" value="Genomic_DNA"/>
</dbReference>
<sequence length="142" mass="16456">MGNDHKIIKGKIVTGGRSIEQIREANKGQNMSEEDFQNIQKAYDHFNGVIALFRLLKIPHSKTYYLAGWEQAYDEQIMLGMFYAEQANPFQDIYKDDLDLFRKDWQARDYDTRCAFALIEKDIEIIIEISGELDEGQEPEGG</sequence>
<gene>
    <name evidence="1" type="ORF">J40TS1_34330</name>
</gene>
<reference evidence="1" key="1">
    <citation type="submission" date="2021-03" db="EMBL/GenBank/DDBJ databases">
        <title>Antimicrobial resistance genes in bacteria isolated from Japanese honey, and their potential for conferring macrolide and lincosamide resistance in the American foulbrood pathogen Paenibacillus larvae.</title>
        <authorList>
            <person name="Okamoto M."/>
            <person name="Kumagai M."/>
            <person name="Kanamori H."/>
            <person name="Takamatsu D."/>
        </authorList>
    </citation>
    <scope>NUCLEOTIDE SEQUENCE</scope>
    <source>
        <strain evidence="1">J40TS1</strain>
    </source>
</reference>
<organism evidence="1 2">
    <name type="scientific">Paenibacillus montaniterrae</name>
    <dbReference type="NCBI Taxonomy" id="429341"/>
    <lineage>
        <taxon>Bacteria</taxon>
        <taxon>Bacillati</taxon>
        <taxon>Bacillota</taxon>
        <taxon>Bacilli</taxon>
        <taxon>Bacillales</taxon>
        <taxon>Paenibacillaceae</taxon>
        <taxon>Paenibacillus</taxon>
    </lineage>
</organism>
<evidence type="ECO:0000313" key="1">
    <source>
        <dbReference type="EMBL" id="GIP17791.1"/>
    </source>
</evidence>